<keyword evidence="4 6" id="KW-0067">ATP-binding</keyword>
<feature type="domain" description="ABC transporter" evidence="5">
    <location>
        <begin position="1"/>
        <end position="231"/>
    </location>
</feature>
<dbReference type="InterPro" id="IPR027417">
    <property type="entry name" value="P-loop_NTPase"/>
</dbReference>
<dbReference type="InterPro" id="IPR003439">
    <property type="entry name" value="ABC_transporter-like_ATP-bd"/>
</dbReference>
<evidence type="ECO:0000256" key="1">
    <source>
        <dbReference type="ARBA" id="ARBA00005417"/>
    </source>
</evidence>
<evidence type="ECO:0000256" key="4">
    <source>
        <dbReference type="ARBA" id="ARBA00022840"/>
    </source>
</evidence>
<keyword evidence="3" id="KW-0547">Nucleotide-binding</keyword>
<dbReference type="PROSITE" id="PS50893">
    <property type="entry name" value="ABC_TRANSPORTER_2"/>
    <property type="match status" value="1"/>
</dbReference>
<dbReference type="InterPro" id="IPR003593">
    <property type="entry name" value="AAA+_ATPase"/>
</dbReference>
<evidence type="ECO:0000256" key="3">
    <source>
        <dbReference type="ARBA" id="ARBA00022741"/>
    </source>
</evidence>
<dbReference type="InterPro" id="IPR017871">
    <property type="entry name" value="ABC_transporter-like_CS"/>
</dbReference>
<reference evidence="6 7" key="1">
    <citation type="submission" date="2017-02" db="EMBL/GenBank/DDBJ databases">
        <authorList>
            <person name="Peterson S.W."/>
        </authorList>
    </citation>
    <scope>NUCLEOTIDE SEQUENCE [LARGE SCALE GENOMIC DNA]</scope>
    <source>
        <strain evidence="6 7">LMG 22410</strain>
    </source>
</reference>
<comment type="similarity">
    <text evidence="1">Belongs to the ABC transporter superfamily.</text>
</comment>
<dbReference type="GO" id="GO:0016887">
    <property type="term" value="F:ATP hydrolysis activity"/>
    <property type="evidence" value="ECO:0007669"/>
    <property type="project" value="InterPro"/>
</dbReference>
<evidence type="ECO:0000313" key="6">
    <source>
        <dbReference type="EMBL" id="SJM68004.1"/>
    </source>
</evidence>
<evidence type="ECO:0000313" key="7">
    <source>
        <dbReference type="Proteomes" id="UP000195787"/>
    </source>
</evidence>
<dbReference type="AlphaFoldDB" id="A0A1R4GIS4"/>
<evidence type="ECO:0000259" key="5">
    <source>
        <dbReference type="PROSITE" id="PS50893"/>
    </source>
</evidence>
<sequence>MRLEDVTRQIVLRDAPPLQILKGISIEIEAGDRVSIVGRSGSGKSTLLNILGLVDSPSTGRMSFDDRPVQLMRAKDRDRLRGSSVGFIFQQFNLIDGLTATENVAMPLTYSGDSTFWRRHDLAREMLHRVGLGHRLDSPVSTLSGGEQQRVAIARSLVRSPRLILADEPTGALDIDTGESVMRLLDETATEIGAALVVITHDQAVAQRARSRYQLDAGVLTPATAAAQAAS</sequence>
<dbReference type="CDD" id="cd03255">
    <property type="entry name" value="ABC_MJ0796_LolCDE_FtsE"/>
    <property type="match status" value="1"/>
</dbReference>
<dbReference type="Pfam" id="PF00005">
    <property type="entry name" value="ABC_tran"/>
    <property type="match status" value="1"/>
</dbReference>
<keyword evidence="2" id="KW-0813">Transport</keyword>
<dbReference type="SMART" id="SM00382">
    <property type="entry name" value="AAA"/>
    <property type="match status" value="1"/>
</dbReference>
<dbReference type="SUPFAM" id="SSF52540">
    <property type="entry name" value="P-loop containing nucleoside triphosphate hydrolases"/>
    <property type="match status" value="1"/>
</dbReference>
<evidence type="ECO:0000256" key="2">
    <source>
        <dbReference type="ARBA" id="ARBA00022448"/>
    </source>
</evidence>
<accession>A0A1R4GIS4</accession>
<dbReference type="Proteomes" id="UP000195787">
    <property type="component" value="Unassembled WGS sequence"/>
</dbReference>
<dbReference type="PANTHER" id="PTHR42798:SF2">
    <property type="entry name" value="ABC TRANSPORTER ATP-BINDING PROTEIN MG467-RELATED"/>
    <property type="match status" value="1"/>
</dbReference>
<name>A0A1R4GIS4_9MICO</name>
<dbReference type="EMBL" id="FUHU01000045">
    <property type="protein sequence ID" value="SJM68004.1"/>
    <property type="molecule type" value="Genomic_DNA"/>
</dbReference>
<keyword evidence="7" id="KW-1185">Reference proteome</keyword>
<dbReference type="PANTHER" id="PTHR42798">
    <property type="entry name" value="LIPOPROTEIN-RELEASING SYSTEM ATP-BINDING PROTEIN LOLD"/>
    <property type="match status" value="1"/>
</dbReference>
<dbReference type="Gene3D" id="3.40.50.300">
    <property type="entry name" value="P-loop containing nucleotide triphosphate hydrolases"/>
    <property type="match status" value="1"/>
</dbReference>
<dbReference type="GO" id="GO:0005524">
    <property type="term" value="F:ATP binding"/>
    <property type="evidence" value="ECO:0007669"/>
    <property type="project" value="UniProtKB-KW"/>
</dbReference>
<gene>
    <name evidence="6" type="ORF">CZ674_12305</name>
</gene>
<dbReference type="InterPro" id="IPR017911">
    <property type="entry name" value="MacB-like_ATP-bd"/>
</dbReference>
<proteinExistence type="inferred from homology"/>
<dbReference type="PROSITE" id="PS00211">
    <property type="entry name" value="ABC_TRANSPORTER_1"/>
    <property type="match status" value="1"/>
</dbReference>
<protein>
    <submittedName>
        <fullName evidence="6">ABC transporter, ATP-binding protein</fullName>
    </submittedName>
</protein>
<organism evidence="6 7">
    <name type="scientific">Agrococcus casei LMG 22410</name>
    <dbReference type="NCBI Taxonomy" id="1255656"/>
    <lineage>
        <taxon>Bacteria</taxon>
        <taxon>Bacillati</taxon>
        <taxon>Actinomycetota</taxon>
        <taxon>Actinomycetes</taxon>
        <taxon>Micrococcales</taxon>
        <taxon>Microbacteriaceae</taxon>
        <taxon>Agrococcus</taxon>
    </lineage>
</organism>